<dbReference type="AlphaFoldDB" id="A0A8J3V3H7"/>
<keyword evidence="2" id="KW-1185">Reference proteome</keyword>
<evidence type="ECO:0000313" key="1">
    <source>
        <dbReference type="EMBL" id="GII56111.1"/>
    </source>
</evidence>
<dbReference type="Proteomes" id="UP000605992">
    <property type="component" value="Unassembled WGS sequence"/>
</dbReference>
<proteinExistence type="predicted"/>
<comment type="caution">
    <text evidence="1">The sequence shown here is derived from an EMBL/GenBank/DDBJ whole genome shotgun (WGS) entry which is preliminary data.</text>
</comment>
<dbReference type="Pfam" id="PF11697">
    <property type="entry name" value="DUF3293"/>
    <property type="match status" value="1"/>
</dbReference>
<dbReference type="EMBL" id="BOOR01000033">
    <property type="protein sequence ID" value="GII56111.1"/>
    <property type="molecule type" value="Genomic_DNA"/>
</dbReference>
<accession>A0A8J3V3H7</accession>
<evidence type="ECO:0000313" key="2">
    <source>
        <dbReference type="Proteomes" id="UP000605992"/>
    </source>
</evidence>
<reference evidence="1" key="1">
    <citation type="submission" date="2021-01" db="EMBL/GenBank/DDBJ databases">
        <title>Whole genome shotgun sequence of Planotetraspora thailandica NBRC 104271.</title>
        <authorList>
            <person name="Komaki H."/>
            <person name="Tamura T."/>
        </authorList>
    </citation>
    <scope>NUCLEOTIDE SEQUENCE</scope>
    <source>
        <strain evidence="1">NBRC 104271</strain>
    </source>
</reference>
<dbReference type="InterPro" id="IPR021710">
    <property type="entry name" value="DUF3293"/>
</dbReference>
<gene>
    <name evidence="1" type="ORF">Pth03_45000</name>
</gene>
<organism evidence="1 2">
    <name type="scientific">Planotetraspora thailandica</name>
    <dbReference type="NCBI Taxonomy" id="487172"/>
    <lineage>
        <taxon>Bacteria</taxon>
        <taxon>Bacillati</taxon>
        <taxon>Actinomycetota</taxon>
        <taxon>Actinomycetes</taxon>
        <taxon>Streptosporangiales</taxon>
        <taxon>Streptosporangiaceae</taxon>
        <taxon>Planotetraspora</taxon>
    </lineage>
</organism>
<protein>
    <submittedName>
        <fullName evidence="1">Uncharacterized protein</fullName>
    </submittedName>
</protein>
<name>A0A8J3V3H7_9ACTN</name>
<sequence length="92" mass="10609">MQGRRSRGWLYRRDLDALVGQPDQRPGRLDRNLAAHQDLLARLREHGWHALTDAACHHPDLAWTEQVVIIVGAEENCVLRLARQFHQSAVLR</sequence>
<dbReference type="RefSeq" id="WP_203946284.1">
    <property type="nucleotide sequence ID" value="NZ_BOOR01000033.1"/>
</dbReference>